<dbReference type="Pfam" id="PF00781">
    <property type="entry name" value="DAGK_cat"/>
    <property type="match status" value="1"/>
</dbReference>
<dbReference type="SMART" id="SM00014">
    <property type="entry name" value="acidPPc"/>
    <property type="match status" value="1"/>
</dbReference>
<dbReference type="InterPro" id="IPR036938">
    <property type="entry name" value="PAP2/HPO_sf"/>
</dbReference>
<keyword evidence="8" id="KW-0418">Kinase</keyword>
<sequence length="521" mass="55196">MRNRLRRATRGLRSAERAFLAGSSAWPRSAADRGLRRLTVLADHGKLWFALAGVLATRKGPWRRAALRGAAAVAISSAVTNGLGKRLLPRRRPAVHLLPRHRRLRTPPSSSSFPSGHAASAAAFTSAVSMEAPLLGLALAPLAGTVAYSRVHTGVHWPSDVVFGMALGAGVAMATSRWWPVRAAPALARPSPGAAALPTGDGLLLLVNPSSGARDPSAELAARWPNAELLHPVPGEGLVEQLDAHLDGGRDVAALGVAGGDGSVAAAAEVAATRGLPLLPVPTGTLNHFTRDLGVSGPRDAAGALAAGSAVQVDLGAVRVDGGPTHRFVNTAGIGGYPELVRLREKWQHRWGKWPAAVLALARALAEAEPVPVRIDGLPHRVWLLFVGNNTYQPKGLAPSWRPRLDEGLLDLRYIRADVPLSRTRFLAGALTGALTRNHAYVQRERERVRVEVLGSPAPLAADGELVGSGRTFDFSARRAELRAYRPERTSRVTARAPRAGTRRLPALPWGRARAAARRGP</sequence>
<dbReference type="Gene3D" id="3.40.50.10330">
    <property type="entry name" value="Probable inorganic polyphosphate/atp-NAD kinase, domain 1"/>
    <property type="match status" value="1"/>
</dbReference>
<evidence type="ECO:0000313" key="8">
    <source>
        <dbReference type="EMBL" id="MFC7343997.1"/>
    </source>
</evidence>
<dbReference type="PANTHER" id="PTHR14969">
    <property type="entry name" value="SPHINGOSINE-1-PHOSPHATE PHOSPHOHYDROLASE"/>
    <property type="match status" value="1"/>
</dbReference>
<keyword evidence="4" id="KW-0378">Hydrolase</keyword>
<keyword evidence="6" id="KW-0472">Membrane</keyword>
<dbReference type="SUPFAM" id="SSF111331">
    <property type="entry name" value="NAD kinase/diacylglycerol kinase-like"/>
    <property type="match status" value="1"/>
</dbReference>
<dbReference type="SMART" id="SM00046">
    <property type="entry name" value="DAGKc"/>
    <property type="match status" value="1"/>
</dbReference>
<dbReference type="InterPro" id="IPR016064">
    <property type="entry name" value="NAD/diacylglycerol_kinase_sf"/>
</dbReference>
<accession>A0ABW2LS57</accession>
<dbReference type="SUPFAM" id="SSF48317">
    <property type="entry name" value="Acid phosphatase/Vanadium-dependent haloperoxidase"/>
    <property type="match status" value="1"/>
</dbReference>
<reference evidence="9" key="1">
    <citation type="journal article" date="2019" name="Int. J. Syst. Evol. Microbiol.">
        <title>The Global Catalogue of Microorganisms (GCM) 10K type strain sequencing project: providing services to taxonomists for standard genome sequencing and annotation.</title>
        <authorList>
            <consortium name="The Broad Institute Genomics Platform"/>
            <consortium name="The Broad Institute Genome Sequencing Center for Infectious Disease"/>
            <person name="Wu L."/>
            <person name="Ma J."/>
        </authorList>
    </citation>
    <scope>NUCLEOTIDE SEQUENCE [LARGE SCALE GENOMIC DNA]</scope>
    <source>
        <strain evidence="9">WLHS5</strain>
    </source>
</reference>
<evidence type="ECO:0000259" key="7">
    <source>
        <dbReference type="PROSITE" id="PS50146"/>
    </source>
</evidence>
<keyword evidence="3" id="KW-0812">Transmembrane</keyword>
<name>A0ABW2LS57_9PSEU</name>
<dbReference type="PROSITE" id="PS50146">
    <property type="entry name" value="DAGK"/>
    <property type="match status" value="1"/>
</dbReference>
<evidence type="ECO:0000256" key="1">
    <source>
        <dbReference type="ARBA" id="ARBA00004651"/>
    </source>
</evidence>
<evidence type="ECO:0000256" key="3">
    <source>
        <dbReference type="ARBA" id="ARBA00022692"/>
    </source>
</evidence>
<gene>
    <name evidence="8" type="ORF">ACFQRI_21535</name>
</gene>
<dbReference type="InterPro" id="IPR017438">
    <property type="entry name" value="ATP-NAD_kinase_N"/>
</dbReference>
<dbReference type="Gene3D" id="2.60.200.40">
    <property type="match status" value="1"/>
</dbReference>
<dbReference type="Proteomes" id="UP001596504">
    <property type="component" value="Unassembled WGS sequence"/>
</dbReference>
<dbReference type="InterPro" id="IPR000326">
    <property type="entry name" value="PAP2/HPO"/>
</dbReference>
<evidence type="ECO:0000256" key="6">
    <source>
        <dbReference type="ARBA" id="ARBA00023136"/>
    </source>
</evidence>
<comment type="caution">
    <text evidence="8">The sequence shown here is derived from an EMBL/GenBank/DDBJ whole genome shotgun (WGS) entry which is preliminary data.</text>
</comment>
<dbReference type="Pfam" id="PF01569">
    <property type="entry name" value="PAP2"/>
    <property type="match status" value="1"/>
</dbReference>
<protein>
    <submittedName>
        <fullName evidence="8">Bifunctional phosphatase PAP2/diacylglycerol kinase family protein</fullName>
    </submittedName>
</protein>
<feature type="domain" description="DAGKc" evidence="7">
    <location>
        <begin position="198"/>
        <end position="322"/>
    </location>
</feature>
<keyword evidence="2" id="KW-1003">Cell membrane</keyword>
<dbReference type="EMBL" id="JBHTCJ010000012">
    <property type="protein sequence ID" value="MFC7343997.1"/>
    <property type="molecule type" value="Genomic_DNA"/>
</dbReference>
<dbReference type="CDD" id="cd01610">
    <property type="entry name" value="PAP2_like"/>
    <property type="match status" value="1"/>
</dbReference>
<organism evidence="8 9">
    <name type="scientific">Saccharopolyspora griseoalba</name>
    <dbReference type="NCBI Taxonomy" id="1431848"/>
    <lineage>
        <taxon>Bacteria</taxon>
        <taxon>Bacillati</taxon>
        <taxon>Actinomycetota</taxon>
        <taxon>Actinomycetes</taxon>
        <taxon>Pseudonocardiales</taxon>
        <taxon>Pseudonocardiaceae</taxon>
        <taxon>Saccharopolyspora</taxon>
    </lineage>
</organism>
<evidence type="ECO:0000313" key="9">
    <source>
        <dbReference type="Proteomes" id="UP001596504"/>
    </source>
</evidence>
<keyword evidence="9" id="KW-1185">Reference proteome</keyword>
<evidence type="ECO:0000256" key="5">
    <source>
        <dbReference type="ARBA" id="ARBA00022989"/>
    </source>
</evidence>
<evidence type="ECO:0000256" key="4">
    <source>
        <dbReference type="ARBA" id="ARBA00022801"/>
    </source>
</evidence>
<dbReference type="Gene3D" id="1.20.144.10">
    <property type="entry name" value="Phosphatidic acid phosphatase type 2/haloperoxidase"/>
    <property type="match status" value="1"/>
</dbReference>
<dbReference type="GO" id="GO:0016301">
    <property type="term" value="F:kinase activity"/>
    <property type="evidence" value="ECO:0007669"/>
    <property type="project" value="UniProtKB-KW"/>
</dbReference>
<dbReference type="InterPro" id="IPR001206">
    <property type="entry name" value="Diacylglycerol_kinase_cat_dom"/>
</dbReference>
<keyword evidence="8" id="KW-0808">Transferase</keyword>
<proteinExistence type="predicted"/>
<comment type="subcellular location">
    <subcellularLocation>
        <location evidence="1">Cell membrane</location>
        <topology evidence="1">Multi-pass membrane protein</topology>
    </subcellularLocation>
</comment>
<dbReference type="RefSeq" id="WP_380671439.1">
    <property type="nucleotide sequence ID" value="NZ_JBHTCJ010000012.1"/>
</dbReference>
<evidence type="ECO:0000256" key="2">
    <source>
        <dbReference type="ARBA" id="ARBA00022475"/>
    </source>
</evidence>
<keyword evidence="5" id="KW-1133">Transmembrane helix</keyword>
<dbReference type="PANTHER" id="PTHR14969:SF62">
    <property type="entry name" value="DECAPRENYLPHOSPHORYL-5-PHOSPHORIBOSE PHOSPHATASE RV3807C-RELATED"/>
    <property type="match status" value="1"/>
</dbReference>